<sequence>MVVAAICCCGVTVCVVLASELYGWKLHIWDLQSMQVVQGRQVSIASQTIFLFASSFSKLSILANYLRIAIVGTRFWKCTVALIAVVIASILAFLPLLWAQCRPISEYWELPANSRNCISEGEPLLAQTIVTAVTDFLVYILPMPTLWAVRLPRAQRIGHMALLGLGSVLIAAACMRAYWIWYVEFMTYDVTWYGSYLWMWAAVEVNLGVICSSVPAIKPLLVRRSRSESRLRVDIRS</sequence>
<evidence type="ECO:0000259" key="6">
    <source>
        <dbReference type="Pfam" id="PF20684"/>
    </source>
</evidence>
<evidence type="ECO:0000256" key="3">
    <source>
        <dbReference type="ARBA" id="ARBA00022989"/>
    </source>
</evidence>
<dbReference type="OrthoDB" id="3934549at2759"/>
<evidence type="ECO:0000313" key="8">
    <source>
        <dbReference type="Proteomes" id="UP000070501"/>
    </source>
</evidence>
<accession>A0A136IPC8</accession>
<proteinExistence type="inferred from homology"/>
<feature type="domain" description="Rhodopsin" evidence="6">
    <location>
        <begin position="2"/>
        <end position="222"/>
    </location>
</feature>
<evidence type="ECO:0000256" key="2">
    <source>
        <dbReference type="ARBA" id="ARBA00022692"/>
    </source>
</evidence>
<dbReference type="InterPro" id="IPR049326">
    <property type="entry name" value="Rhodopsin_dom_fungi"/>
</dbReference>
<reference evidence="8" key="1">
    <citation type="submission" date="2016-02" db="EMBL/GenBank/DDBJ databases">
        <title>Draft genome sequence of Microdochium bolleyi, a fungal endophyte of beachgrass.</title>
        <authorList>
            <consortium name="DOE Joint Genome Institute"/>
            <person name="David A.S."/>
            <person name="May G."/>
            <person name="Haridas S."/>
            <person name="Lim J."/>
            <person name="Wang M."/>
            <person name="Labutti K."/>
            <person name="Lipzen A."/>
            <person name="Barry K."/>
            <person name="Grigoriev I.V."/>
        </authorList>
    </citation>
    <scope>NUCLEOTIDE SEQUENCE [LARGE SCALE GENOMIC DNA]</scope>
    <source>
        <strain evidence="8">J235TASD1</strain>
    </source>
</reference>
<keyword evidence="3" id="KW-1133">Transmembrane helix</keyword>
<dbReference type="Proteomes" id="UP000070501">
    <property type="component" value="Unassembled WGS sequence"/>
</dbReference>
<dbReference type="EMBL" id="KQ964266">
    <property type="protein sequence ID" value="KXJ86783.1"/>
    <property type="molecule type" value="Genomic_DNA"/>
</dbReference>
<evidence type="ECO:0000256" key="5">
    <source>
        <dbReference type="ARBA" id="ARBA00038359"/>
    </source>
</evidence>
<protein>
    <recommendedName>
        <fullName evidence="6">Rhodopsin domain-containing protein</fullName>
    </recommendedName>
</protein>
<dbReference type="Pfam" id="PF20684">
    <property type="entry name" value="Fung_rhodopsin"/>
    <property type="match status" value="1"/>
</dbReference>
<keyword evidence="8" id="KW-1185">Reference proteome</keyword>
<dbReference type="GO" id="GO:0016020">
    <property type="term" value="C:membrane"/>
    <property type="evidence" value="ECO:0007669"/>
    <property type="project" value="UniProtKB-SubCell"/>
</dbReference>
<keyword evidence="4" id="KW-0472">Membrane</keyword>
<evidence type="ECO:0000256" key="1">
    <source>
        <dbReference type="ARBA" id="ARBA00004141"/>
    </source>
</evidence>
<dbReference type="InterPro" id="IPR052337">
    <property type="entry name" value="SAT4-like"/>
</dbReference>
<evidence type="ECO:0000256" key="4">
    <source>
        <dbReference type="ARBA" id="ARBA00023136"/>
    </source>
</evidence>
<dbReference type="PANTHER" id="PTHR33048:SF129">
    <property type="entry name" value="INTEGRAL MEMBRANE PROTEIN-RELATED"/>
    <property type="match status" value="1"/>
</dbReference>
<dbReference type="PANTHER" id="PTHR33048">
    <property type="entry name" value="PTH11-LIKE INTEGRAL MEMBRANE PROTEIN (AFU_ORTHOLOGUE AFUA_5G11245)"/>
    <property type="match status" value="1"/>
</dbReference>
<name>A0A136IPC8_9PEZI</name>
<comment type="subcellular location">
    <subcellularLocation>
        <location evidence="1">Membrane</location>
        <topology evidence="1">Multi-pass membrane protein</topology>
    </subcellularLocation>
</comment>
<dbReference type="InParanoid" id="A0A136IPC8"/>
<gene>
    <name evidence="7" type="ORF">Micbo1qcDRAFT_218982</name>
</gene>
<comment type="similarity">
    <text evidence="5">Belongs to the SAT4 family.</text>
</comment>
<organism evidence="7 8">
    <name type="scientific">Microdochium bolleyi</name>
    <dbReference type="NCBI Taxonomy" id="196109"/>
    <lineage>
        <taxon>Eukaryota</taxon>
        <taxon>Fungi</taxon>
        <taxon>Dikarya</taxon>
        <taxon>Ascomycota</taxon>
        <taxon>Pezizomycotina</taxon>
        <taxon>Sordariomycetes</taxon>
        <taxon>Xylariomycetidae</taxon>
        <taxon>Xylariales</taxon>
        <taxon>Microdochiaceae</taxon>
        <taxon>Microdochium</taxon>
    </lineage>
</organism>
<dbReference type="AlphaFoldDB" id="A0A136IPC8"/>
<evidence type="ECO:0000313" key="7">
    <source>
        <dbReference type="EMBL" id="KXJ86783.1"/>
    </source>
</evidence>
<keyword evidence="2" id="KW-0812">Transmembrane</keyword>
<feature type="non-terminal residue" evidence="7">
    <location>
        <position position="237"/>
    </location>
</feature>